<dbReference type="OrthoDB" id="449382at2759"/>
<evidence type="ECO:0000313" key="3">
    <source>
        <dbReference type="Proteomes" id="UP000095085"/>
    </source>
</evidence>
<dbReference type="Proteomes" id="UP000095085">
    <property type="component" value="Unassembled WGS sequence"/>
</dbReference>
<name>A0A1E4RQN6_9ASCO</name>
<dbReference type="RefSeq" id="XP_020078615.1">
    <property type="nucleotide sequence ID" value="XM_020223352.1"/>
</dbReference>
<dbReference type="PROSITE" id="PS00383">
    <property type="entry name" value="TYR_PHOSPHATASE_1"/>
    <property type="match status" value="1"/>
</dbReference>
<proteinExistence type="predicted"/>
<accession>A0A1E4RQN6</accession>
<dbReference type="GO" id="GO:0004721">
    <property type="term" value="F:phosphoprotein phosphatase activity"/>
    <property type="evidence" value="ECO:0007669"/>
    <property type="project" value="InterPro"/>
</dbReference>
<sequence>MTVKVNPPREIEVTLDKGIKGTIAVPHSVDSENAFAEGLAPSTHKMALILHGQGGHRNYCYQRHVAHALALELGIYSLRIDFRGSGDSAENIDSKKGRILKQDIEDIQTCAEFITDKLKNPLGISFVLSSIIGHSRGSLATFLWSIEQNEILKSDPSKAFIVPNIVNCSSRYQLHTVLDRYPIFDEEFQDLPQLCYRYGKTQVVSVPREELLSLYHADLSKLPGLSMDTSVLSIYGLEDTIVPIVDSAHFANALNRGPYSHRLELIPGADHNFYGIHPIETPGDEQDYNPNNLPLTSKKLVNYSQLVTSYIIKWLQPENELNRFYQSASTIGYVSRWKQVEGVSNFRDSGGWKITKPTFSIDSSIKPNLYVKPGYIYRCANTAYITEKGKKTLQELDIKVMFDLRSDGECAKAGVPQNLEKYGVKRVHAPVFSKDDYSPQLIALRYTNLMTSWSTYVHVYEDMLELGIESFKTVFKYIRDDGRPFLFHCTAGKDRTGIIGMLILLLLGVDKNTIAKEYELTTIGLKSDHPILKKDFIENVNHMKEKFGANASDIEDMIKQGRQDWTVENDGFQNLISSRYEAMLATIELFNEKYGNIIEYLKNQLGFSEDDIKVIYNRLIVSDELTFKNSSHITHQSHLAKF</sequence>
<feature type="domain" description="Tyrosine specific protein phosphatases" evidence="1">
    <location>
        <begin position="469"/>
        <end position="510"/>
    </location>
</feature>
<dbReference type="Gene3D" id="3.90.190.10">
    <property type="entry name" value="Protein tyrosine phosphatase superfamily"/>
    <property type="match status" value="1"/>
</dbReference>
<dbReference type="PANTHER" id="PTHR31126">
    <property type="entry name" value="TYROSINE-PROTEIN PHOSPHATASE"/>
    <property type="match status" value="1"/>
</dbReference>
<dbReference type="AlphaFoldDB" id="A0A1E4RQN6"/>
<dbReference type="Gene3D" id="3.40.50.1820">
    <property type="entry name" value="alpha/beta hydrolase"/>
    <property type="match status" value="1"/>
</dbReference>
<dbReference type="InterPro" id="IPR000387">
    <property type="entry name" value="Tyr_Pase_dom"/>
</dbReference>
<dbReference type="SUPFAM" id="SSF53474">
    <property type="entry name" value="alpha/beta-Hydrolases"/>
    <property type="match status" value="1"/>
</dbReference>
<evidence type="ECO:0000313" key="2">
    <source>
        <dbReference type="EMBL" id="ODV69548.1"/>
    </source>
</evidence>
<dbReference type="Pfam" id="PF13350">
    <property type="entry name" value="Y_phosphatase3"/>
    <property type="match status" value="1"/>
</dbReference>
<dbReference type="InterPro" id="IPR029021">
    <property type="entry name" value="Prot-tyrosine_phosphatase-like"/>
</dbReference>
<organism evidence="2 3">
    <name type="scientific">Hyphopichia burtonii NRRL Y-1933</name>
    <dbReference type="NCBI Taxonomy" id="984485"/>
    <lineage>
        <taxon>Eukaryota</taxon>
        <taxon>Fungi</taxon>
        <taxon>Dikarya</taxon>
        <taxon>Ascomycota</taxon>
        <taxon>Saccharomycotina</taxon>
        <taxon>Pichiomycetes</taxon>
        <taxon>Debaryomycetaceae</taxon>
        <taxon>Hyphopichia</taxon>
    </lineage>
</organism>
<dbReference type="PANTHER" id="PTHR31126:SF1">
    <property type="entry name" value="TYROSINE SPECIFIC PROTEIN PHOSPHATASES DOMAIN-CONTAINING PROTEIN"/>
    <property type="match status" value="1"/>
</dbReference>
<dbReference type="SUPFAM" id="SSF52799">
    <property type="entry name" value="(Phosphotyrosine protein) phosphatases II"/>
    <property type="match status" value="1"/>
</dbReference>
<dbReference type="InterPro" id="IPR029058">
    <property type="entry name" value="AB_hydrolase_fold"/>
</dbReference>
<dbReference type="PROSITE" id="PS50056">
    <property type="entry name" value="TYR_PHOSPHATASE_2"/>
    <property type="match status" value="1"/>
</dbReference>
<dbReference type="STRING" id="984485.A0A1E4RQN6"/>
<evidence type="ECO:0000259" key="1">
    <source>
        <dbReference type="PROSITE" id="PS50056"/>
    </source>
</evidence>
<keyword evidence="3" id="KW-1185">Reference proteome</keyword>
<dbReference type="GeneID" id="30997901"/>
<dbReference type="EMBL" id="KV454538">
    <property type="protein sequence ID" value="ODV69548.1"/>
    <property type="molecule type" value="Genomic_DNA"/>
</dbReference>
<protein>
    <recommendedName>
        <fullName evidence="1">Tyrosine specific protein phosphatases domain-containing protein</fullName>
    </recommendedName>
</protein>
<dbReference type="InterPro" id="IPR026893">
    <property type="entry name" value="Tyr/Ser_Pase_IphP-type"/>
</dbReference>
<gene>
    <name evidence="2" type="ORF">HYPBUDRAFT_3518</name>
</gene>
<dbReference type="InterPro" id="IPR016130">
    <property type="entry name" value="Tyr_Pase_AS"/>
</dbReference>
<reference evidence="3" key="1">
    <citation type="submission" date="2016-05" db="EMBL/GenBank/DDBJ databases">
        <title>Comparative genomics of biotechnologically important yeasts.</title>
        <authorList>
            <consortium name="DOE Joint Genome Institute"/>
            <person name="Riley R."/>
            <person name="Haridas S."/>
            <person name="Wolfe K.H."/>
            <person name="Lopes M.R."/>
            <person name="Hittinger C.T."/>
            <person name="Goker M."/>
            <person name="Salamov A."/>
            <person name="Wisecaver J."/>
            <person name="Long T.M."/>
            <person name="Aerts A.L."/>
            <person name="Barry K."/>
            <person name="Choi C."/>
            <person name="Clum A."/>
            <person name="Coughlan A.Y."/>
            <person name="Deshpande S."/>
            <person name="Douglass A.P."/>
            <person name="Hanson S.J."/>
            <person name="Klenk H.-P."/>
            <person name="Labutti K."/>
            <person name="Lapidus A."/>
            <person name="Lindquist E."/>
            <person name="Lipzen A."/>
            <person name="Meier-Kolthoff J.P."/>
            <person name="Ohm R.A."/>
            <person name="Otillar R.P."/>
            <person name="Pangilinan J."/>
            <person name="Peng Y."/>
            <person name="Rokas A."/>
            <person name="Rosa C.A."/>
            <person name="Scheuner C."/>
            <person name="Sibirny A.A."/>
            <person name="Slot J.C."/>
            <person name="Stielow J.B."/>
            <person name="Sun H."/>
            <person name="Kurtzman C.P."/>
            <person name="Blackwell M."/>
            <person name="Grigoriev I.V."/>
            <person name="Jeffries T.W."/>
        </authorList>
    </citation>
    <scope>NUCLEOTIDE SEQUENCE [LARGE SCALE GENOMIC DNA]</scope>
    <source>
        <strain evidence="3">NRRL Y-1933</strain>
    </source>
</reference>